<feature type="signal peptide" evidence="2">
    <location>
        <begin position="1"/>
        <end position="27"/>
    </location>
</feature>
<evidence type="ECO:0000313" key="3">
    <source>
        <dbReference type="EMBL" id="MFC4132826.1"/>
    </source>
</evidence>
<evidence type="ECO:0000256" key="2">
    <source>
        <dbReference type="SAM" id="SignalP"/>
    </source>
</evidence>
<dbReference type="Proteomes" id="UP001595816">
    <property type="component" value="Unassembled WGS sequence"/>
</dbReference>
<proteinExistence type="predicted"/>
<keyword evidence="1" id="KW-1133">Transmembrane helix</keyword>
<reference evidence="4" key="1">
    <citation type="journal article" date="2019" name="Int. J. Syst. Evol. Microbiol.">
        <title>The Global Catalogue of Microorganisms (GCM) 10K type strain sequencing project: providing services to taxonomists for standard genome sequencing and annotation.</title>
        <authorList>
            <consortium name="The Broad Institute Genomics Platform"/>
            <consortium name="The Broad Institute Genome Sequencing Center for Infectious Disease"/>
            <person name="Wu L."/>
            <person name="Ma J."/>
        </authorList>
    </citation>
    <scope>NUCLEOTIDE SEQUENCE [LARGE SCALE GENOMIC DNA]</scope>
    <source>
        <strain evidence="4">CGMCC 4.7289</strain>
    </source>
</reference>
<keyword evidence="1" id="KW-0472">Membrane</keyword>
<keyword evidence="1" id="KW-0812">Transmembrane</keyword>
<name>A0ABV8LP81_9ACTN</name>
<feature type="chain" id="PRO_5045849079" evidence="2">
    <location>
        <begin position="28"/>
        <end position="167"/>
    </location>
</feature>
<protein>
    <submittedName>
        <fullName evidence="3">Uncharacterized protein</fullName>
    </submittedName>
</protein>
<dbReference type="RefSeq" id="WP_253752485.1">
    <property type="nucleotide sequence ID" value="NZ_JAMZDZ010000001.1"/>
</dbReference>
<feature type="transmembrane region" description="Helical" evidence="1">
    <location>
        <begin position="146"/>
        <end position="165"/>
    </location>
</feature>
<evidence type="ECO:0000313" key="4">
    <source>
        <dbReference type="Proteomes" id="UP001595816"/>
    </source>
</evidence>
<dbReference type="EMBL" id="JBHSAY010000009">
    <property type="protein sequence ID" value="MFC4132826.1"/>
    <property type="molecule type" value="Genomic_DNA"/>
</dbReference>
<organism evidence="3 4">
    <name type="scientific">Hamadaea flava</name>
    <dbReference type="NCBI Taxonomy" id="1742688"/>
    <lineage>
        <taxon>Bacteria</taxon>
        <taxon>Bacillati</taxon>
        <taxon>Actinomycetota</taxon>
        <taxon>Actinomycetes</taxon>
        <taxon>Micromonosporales</taxon>
        <taxon>Micromonosporaceae</taxon>
        <taxon>Hamadaea</taxon>
    </lineage>
</organism>
<sequence>MSAGLPFRLVAAALFGLFLAFAFPAAASPARSAGSASSAAEAQVDPNPVRPGAQVDVVVTCPAAATSASISATTLDGASNMPMLASTKNPREWSVTLTIPAETQPGTYALGGTCGDGTGFTASVVVATVLGPMGGGGSAMRGPSDTLLIVGILLLATSVAVWRLARR</sequence>
<comment type="caution">
    <text evidence="3">The sequence shown here is derived from an EMBL/GenBank/DDBJ whole genome shotgun (WGS) entry which is preliminary data.</text>
</comment>
<keyword evidence="2" id="KW-0732">Signal</keyword>
<evidence type="ECO:0000256" key="1">
    <source>
        <dbReference type="SAM" id="Phobius"/>
    </source>
</evidence>
<accession>A0ABV8LP81</accession>
<gene>
    <name evidence="3" type="ORF">ACFOZ4_19630</name>
</gene>
<keyword evidence="4" id="KW-1185">Reference proteome</keyword>